<dbReference type="Proteomes" id="UP000007842">
    <property type="component" value="Plasmid pSCATT"/>
</dbReference>
<keyword evidence="1" id="KW-0732">Signal</keyword>
<dbReference type="AlphaFoldDB" id="F8JJK4"/>
<accession>F8JJK4</accession>
<dbReference type="KEGG" id="scy:SCATT_p04680"/>
<reference evidence="3" key="1">
    <citation type="submission" date="2011-12" db="EMBL/GenBank/DDBJ databases">
        <title>Complete genome sequence of Streptomyces cattleya strain DSM 46488.</title>
        <authorList>
            <person name="Ou H.-Y."/>
            <person name="Li P."/>
            <person name="Zhao C."/>
            <person name="O'Hagan D."/>
            <person name="Deng Z."/>
        </authorList>
    </citation>
    <scope>NUCLEOTIDE SEQUENCE [LARGE SCALE GENOMIC DNA]</scope>
    <source>
        <strain evidence="3">ATCC 35852 / DSM 46488 / JCM 4925 / NBRC 14057 / NRRL 8057</strain>
        <plasmid evidence="3">Plasmid pSCATT</plasmid>
    </source>
</reference>
<proteinExistence type="predicted"/>
<keyword evidence="3" id="KW-1185">Reference proteome</keyword>
<dbReference type="HOGENOM" id="CLU_2304362_0_0_11"/>
<geneLocation type="plasmid" evidence="2 3">
    <name>pSCATT</name>
</geneLocation>
<feature type="chain" id="PRO_5003373414" evidence="1">
    <location>
        <begin position="33"/>
        <end position="100"/>
    </location>
</feature>
<evidence type="ECO:0000313" key="2">
    <source>
        <dbReference type="EMBL" id="AEW98661.1"/>
    </source>
</evidence>
<organism evidence="2 3">
    <name type="scientific">Streptantibioticus cattleyicolor (strain ATCC 35852 / DSM 46488 / JCM 4925 / NBRC 14057 / NRRL 8057)</name>
    <name type="common">Streptomyces cattleya</name>
    <dbReference type="NCBI Taxonomy" id="1003195"/>
    <lineage>
        <taxon>Bacteria</taxon>
        <taxon>Bacillati</taxon>
        <taxon>Actinomycetota</taxon>
        <taxon>Actinomycetes</taxon>
        <taxon>Kitasatosporales</taxon>
        <taxon>Streptomycetaceae</taxon>
        <taxon>Streptantibioticus</taxon>
    </lineage>
</organism>
<dbReference type="PATRIC" id="fig|1003195.11.peg.1217"/>
<name>F8JJK4_STREN</name>
<accession>G8XGA3</accession>
<evidence type="ECO:0000256" key="1">
    <source>
        <dbReference type="SAM" id="SignalP"/>
    </source>
</evidence>
<gene>
    <name evidence="2" type="ordered locus">SCATT_p04680</name>
</gene>
<dbReference type="KEGG" id="sct:SCAT_p1257"/>
<evidence type="ECO:0000313" key="3">
    <source>
        <dbReference type="Proteomes" id="UP000007842"/>
    </source>
</evidence>
<feature type="signal peptide" evidence="1">
    <location>
        <begin position="1"/>
        <end position="32"/>
    </location>
</feature>
<dbReference type="EMBL" id="CP003229">
    <property type="protein sequence ID" value="AEW98661.1"/>
    <property type="molecule type" value="Genomic_DNA"/>
</dbReference>
<protein>
    <submittedName>
        <fullName evidence="2">Uncharacterized protein</fullName>
    </submittedName>
</protein>
<keyword evidence="2" id="KW-0614">Plasmid</keyword>
<dbReference type="RefSeq" id="WP_014151706.1">
    <property type="nucleotide sequence ID" value="NC_016113.1"/>
</dbReference>
<sequence length="100" mass="10884">MRFRPMHRVAAGIATTVLAAGAVVAGAGTAGAATTAHQASATRSVTVQTRAYEPGPWHHRHHRWDDCYCDDYEYAYWNYGDYGYGYGGYRGGLLGLSLVL</sequence>